<keyword evidence="2" id="KW-0843">Virulence</keyword>
<dbReference type="OrthoDB" id="1921017at2759"/>
<organism evidence="5 7">
    <name type="scientific">Carya illinoinensis</name>
    <name type="common">Pecan</name>
    <dbReference type="NCBI Taxonomy" id="32201"/>
    <lineage>
        <taxon>Eukaryota</taxon>
        <taxon>Viridiplantae</taxon>
        <taxon>Streptophyta</taxon>
        <taxon>Embryophyta</taxon>
        <taxon>Tracheophyta</taxon>
        <taxon>Spermatophyta</taxon>
        <taxon>Magnoliopsida</taxon>
        <taxon>eudicotyledons</taxon>
        <taxon>Gunneridae</taxon>
        <taxon>Pentapetalae</taxon>
        <taxon>rosids</taxon>
        <taxon>fabids</taxon>
        <taxon>Fagales</taxon>
        <taxon>Juglandaceae</taxon>
        <taxon>Carya</taxon>
    </lineage>
</organism>
<keyword evidence="7" id="KW-1185">Reference proteome</keyword>
<reference evidence="6" key="2">
    <citation type="submission" date="2021-01" db="EMBL/GenBank/DDBJ databases">
        <authorList>
            <person name="Lovell J.T."/>
            <person name="Bentley N."/>
            <person name="Bhattarai G."/>
            <person name="Jenkins J.W."/>
            <person name="Sreedasyam A."/>
            <person name="Alarcon Y."/>
            <person name="Bock C."/>
            <person name="Boston L."/>
            <person name="Carlson J."/>
            <person name="Cervantes K."/>
            <person name="Clermont K."/>
            <person name="Krom N."/>
            <person name="Kubenka K."/>
            <person name="Mamidi S."/>
            <person name="Mattison C."/>
            <person name="Monteros M."/>
            <person name="Pisani C."/>
            <person name="Plott C."/>
            <person name="Rajasekar S."/>
            <person name="Rhein H.S."/>
            <person name="Rohla C."/>
            <person name="Song M."/>
            <person name="Hilaire R.S."/>
            <person name="Shu S."/>
            <person name="Wells L."/>
            <person name="Wang X."/>
            <person name="Webber J."/>
            <person name="Heerema R.J."/>
            <person name="Klein P."/>
            <person name="Conner P."/>
            <person name="Grauke L."/>
            <person name="Grimwood J."/>
            <person name="Schmutz J."/>
            <person name="Randall J.J."/>
        </authorList>
    </citation>
    <scope>NUCLEOTIDE SEQUENCE</scope>
    <source>
        <tissue evidence="6">Leaf</tissue>
    </source>
</reference>
<evidence type="ECO:0000313" key="6">
    <source>
        <dbReference type="EMBL" id="KAG6692496.1"/>
    </source>
</evidence>
<dbReference type="InterPro" id="IPR052210">
    <property type="entry name" value="LysM1-like"/>
</dbReference>
<reference evidence="5" key="1">
    <citation type="submission" date="2020-12" db="EMBL/GenBank/DDBJ databases">
        <title>WGS assembly of Carya illinoinensis cv. Pawnee.</title>
        <authorList>
            <person name="Platts A."/>
            <person name="Shu S."/>
            <person name="Wright S."/>
            <person name="Barry K."/>
            <person name="Edger P."/>
            <person name="Pires J.C."/>
            <person name="Schmutz J."/>
        </authorList>
    </citation>
    <scope>NUCLEOTIDE SEQUENCE</scope>
    <source>
        <tissue evidence="5">Leaf</tissue>
    </source>
</reference>
<dbReference type="InterPro" id="IPR018392">
    <property type="entry name" value="LysM"/>
</dbReference>
<dbReference type="Proteomes" id="UP000811246">
    <property type="component" value="Chromosome 10"/>
</dbReference>
<comment type="caution">
    <text evidence="5">The sequence shown here is derived from an EMBL/GenBank/DDBJ whole genome shotgun (WGS) entry which is preliminary data.</text>
</comment>
<accession>A0A8T1P6U2</accession>
<keyword evidence="1" id="KW-0147">Chitin-binding</keyword>
<dbReference type="EMBL" id="CM031834">
    <property type="protein sequence ID" value="KAG6692496.1"/>
    <property type="molecule type" value="Genomic_DNA"/>
</dbReference>
<evidence type="ECO:0000256" key="1">
    <source>
        <dbReference type="ARBA" id="ARBA00022669"/>
    </source>
</evidence>
<dbReference type="InterPro" id="IPR036779">
    <property type="entry name" value="LysM_dom_sf"/>
</dbReference>
<feature type="domain" description="LysM" evidence="4">
    <location>
        <begin position="46"/>
        <end position="90"/>
    </location>
</feature>
<feature type="signal peptide" evidence="3">
    <location>
        <begin position="1"/>
        <end position="29"/>
    </location>
</feature>
<dbReference type="Gene3D" id="3.10.350.10">
    <property type="entry name" value="LysM domain"/>
    <property type="match status" value="1"/>
</dbReference>
<evidence type="ECO:0000259" key="4">
    <source>
        <dbReference type="PROSITE" id="PS51782"/>
    </source>
</evidence>
<sequence>MANSSNSTATSLNFVLMLSLLLFFSVAESQFFGEFLKPNPTPVCNSIYGVQTGYICFNIKQKFNLTDELFTSVNPNLNCTALFTGQWLCTKGALQ</sequence>
<dbReference type="PANTHER" id="PTHR34997:SF1">
    <property type="entry name" value="PEPTIDOGLYCAN-BINDING LYSIN DOMAIN"/>
    <property type="match status" value="1"/>
</dbReference>
<evidence type="ECO:0000256" key="3">
    <source>
        <dbReference type="SAM" id="SignalP"/>
    </source>
</evidence>
<evidence type="ECO:0000256" key="2">
    <source>
        <dbReference type="ARBA" id="ARBA00023026"/>
    </source>
</evidence>
<name>A0A8T1P6U2_CARIL</name>
<gene>
    <name evidence="5" type="ORF">CIPAW_10G118000</name>
    <name evidence="6" type="ORF">I3842_10G117300</name>
</gene>
<dbReference type="GO" id="GO:0008061">
    <property type="term" value="F:chitin binding"/>
    <property type="evidence" value="ECO:0007669"/>
    <property type="project" value="UniProtKB-KW"/>
</dbReference>
<dbReference type="AlphaFoldDB" id="A0A8T1P6U2"/>
<feature type="chain" id="PRO_5035925992" description="LysM domain-containing protein" evidence="3">
    <location>
        <begin position="30"/>
        <end position="95"/>
    </location>
</feature>
<evidence type="ECO:0000313" key="5">
    <source>
        <dbReference type="EMBL" id="KAG6639679.1"/>
    </source>
</evidence>
<dbReference type="Proteomes" id="UP000811609">
    <property type="component" value="Chromosome 10"/>
</dbReference>
<evidence type="ECO:0000313" key="7">
    <source>
        <dbReference type="Proteomes" id="UP000811609"/>
    </source>
</evidence>
<dbReference type="PROSITE" id="PS51782">
    <property type="entry name" value="LYSM"/>
    <property type="match status" value="1"/>
</dbReference>
<keyword evidence="3" id="KW-0732">Signal</keyword>
<dbReference type="SUPFAM" id="SSF54106">
    <property type="entry name" value="LysM domain"/>
    <property type="match status" value="1"/>
</dbReference>
<dbReference type="EMBL" id="CM031818">
    <property type="protein sequence ID" value="KAG6639679.1"/>
    <property type="molecule type" value="Genomic_DNA"/>
</dbReference>
<protein>
    <recommendedName>
        <fullName evidence="4">LysM domain-containing protein</fullName>
    </recommendedName>
</protein>
<proteinExistence type="predicted"/>
<dbReference type="PANTHER" id="PTHR34997">
    <property type="entry name" value="AM15"/>
    <property type="match status" value="1"/>
</dbReference>